<dbReference type="Proteomes" id="UP000775547">
    <property type="component" value="Unassembled WGS sequence"/>
</dbReference>
<dbReference type="OrthoDB" id="2958124at2759"/>
<sequence>MSPSIHRLYRPNFTKDFEAKKQLPTPSHRHAAPSAPWPWIDIHDELDAEQLHSEKPPVPELCDHTTCEGCWKGYPQSRFPNWTKEQVERSKIADAVADYDKDRPCIIHHVDVNTSGFFTNASHVTANDADVEDTWNIIISEKRPKDNRVRALFLENLSGPVLQMLGAK</sequence>
<evidence type="ECO:0000313" key="2">
    <source>
        <dbReference type="Proteomes" id="UP000775547"/>
    </source>
</evidence>
<protein>
    <submittedName>
        <fullName evidence="1">Uncharacterized protein</fullName>
    </submittedName>
</protein>
<dbReference type="EMBL" id="JABCKV010000062">
    <property type="protein sequence ID" value="KAG5644686.1"/>
    <property type="molecule type" value="Genomic_DNA"/>
</dbReference>
<proteinExistence type="predicted"/>
<comment type="caution">
    <text evidence="1">The sequence shown here is derived from an EMBL/GenBank/DDBJ whole genome shotgun (WGS) entry which is preliminary data.</text>
</comment>
<reference evidence="1" key="2">
    <citation type="submission" date="2021-10" db="EMBL/GenBank/DDBJ databases">
        <title>Phylogenomics reveals ancestral predisposition of the termite-cultivated fungus Termitomyces towards a domesticated lifestyle.</title>
        <authorList>
            <person name="Auxier B."/>
            <person name="Grum-Grzhimaylo A."/>
            <person name="Cardenas M.E."/>
            <person name="Lodge J.D."/>
            <person name="Laessoe T."/>
            <person name="Pedersen O."/>
            <person name="Smith M.E."/>
            <person name="Kuyper T.W."/>
            <person name="Franco-Molano E.A."/>
            <person name="Baroni T.J."/>
            <person name="Aanen D.K."/>
        </authorList>
    </citation>
    <scope>NUCLEOTIDE SEQUENCE</scope>
    <source>
        <strain evidence="1">AP01</strain>
        <tissue evidence="1">Mycelium</tissue>
    </source>
</reference>
<dbReference type="AlphaFoldDB" id="A0A9P7KEC4"/>
<keyword evidence="2" id="KW-1185">Reference proteome</keyword>
<reference evidence="1" key="1">
    <citation type="submission" date="2020-07" db="EMBL/GenBank/DDBJ databases">
        <authorList>
            <person name="Nieuwenhuis M."/>
            <person name="Van De Peppel L.J.J."/>
        </authorList>
    </citation>
    <scope>NUCLEOTIDE SEQUENCE</scope>
    <source>
        <strain evidence="1">AP01</strain>
        <tissue evidence="1">Mycelium</tissue>
    </source>
</reference>
<gene>
    <name evidence="1" type="ORF">DXG03_007986</name>
</gene>
<accession>A0A9P7KEC4</accession>
<organism evidence="1 2">
    <name type="scientific">Asterophora parasitica</name>
    <dbReference type="NCBI Taxonomy" id="117018"/>
    <lineage>
        <taxon>Eukaryota</taxon>
        <taxon>Fungi</taxon>
        <taxon>Dikarya</taxon>
        <taxon>Basidiomycota</taxon>
        <taxon>Agaricomycotina</taxon>
        <taxon>Agaricomycetes</taxon>
        <taxon>Agaricomycetidae</taxon>
        <taxon>Agaricales</taxon>
        <taxon>Tricholomatineae</taxon>
        <taxon>Lyophyllaceae</taxon>
        <taxon>Asterophora</taxon>
    </lineage>
</organism>
<evidence type="ECO:0000313" key="1">
    <source>
        <dbReference type="EMBL" id="KAG5644686.1"/>
    </source>
</evidence>
<name>A0A9P7KEC4_9AGAR</name>